<comment type="caution">
    <text evidence="1">The sequence shown here is derived from an EMBL/GenBank/DDBJ whole genome shotgun (WGS) entry which is preliminary data.</text>
</comment>
<dbReference type="EMBL" id="JABFAD010000010">
    <property type="protein sequence ID" value="MBA0810504.1"/>
    <property type="molecule type" value="Genomic_DNA"/>
</dbReference>
<gene>
    <name evidence="1" type="ORF">Gohar_002495</name>
</gene>
<sequence length="152" mass="17305">HGVKDCTEIPSGDRVKAEDDLPYSLALKAESSIIGKESLLFGSLMKRTMKQYYYRGMEATSRDKGFSPDSMKQIHRTAKESYSEKNFTFLETESDDIEPYSFVDDIAKRVKSDSGYSEVLTIIEHSWPISKDDLDSSQIISTTAKWQADRKQ</sequence>
<accession>A0A7J9HM80</accession>
<feature type="non-terminal residue" evidence="1">
    <location>
        <position position="152"/>
    </location>
</feature>
<dbReference type="Proteomes" id="UP000593560">
    <property type="component" value="Unassembled WGS sequence"/>
</dbReference>
<evidence type="ECO:0000313" key="2">
    <source>
        <dbReference type="Proteomes" id="UP000593560"/>
    </source>
</evidence>
<dbReference type="OrthoDB" id="980304at2759"/>
<protein>
    <submittedName>
        <fullName evidence="1">Uncharacterized protein</fullName>
    </submittedName>
</protein>
<proteinExistence type="predicted"/>
<dbReference type="AlphaFoldDB" id="A0A7J9HM80"/>
<reference evidence="1 2" key="1">
    <citation type="journal article" date="2019" name="Genome Biol. Evol.">
        <title>Insights into the evolution of the New World diploid cottons (Gossypium, subgenus Houzingenia) based on genome sequencing.</title>
        <authorList>
            <person name="Grover C.E."/>
            <person name="Arick M.A. 2nd"/>
            <person name="Thrash A."/>
            <person name="Conover J.L."/>
            <person name="Sanders W.S."/>
            <person name="Peterson D.G."/>
            <person name="Frelichowski J.E."/>
            <person name="Scheffler J.A."/>
            <person name="Scheffler B.E."/>
            <person name="Wendel J.F."/>
        </authorList>
    </citation>
    <scope>NUCLEOTIDE SEQUENCE [LARGE SCALE GENOMIC DNA]</scope>
    <source>
        <strain evidence="1">0</strain>
        <tissue evidence="1">Leaf</tissue>
    </source>
</reference>
<organism evidence="1 2">
    <name type="scientific">Gossypium harknessii</name>
    <dbReference type="NCBI Taxonomy" id="34285"/>
    <lineage>
        <taxon>Eukaryota</taxon>
        <taxon>Viridiplantae</taxon>
        <taxon>Streptophyta</taxon>
        <taxon>Embryophyta</taxon>
        <taxon>Tracheophyta</taxon>
        <taxon>Spermatophyta</taxon>
        <taxon>Magnoliopsida</taxon>
        <taxon>eudicotyledons</taxon>
        <taxon>Gunneridae</taxon>
        <taxon>Pentapetalae</taxon>
        <taxon>rosids</taxon>
        <taxon>malvids</taxon>
        <taxon>Malvales</taxon>
        <taxon>Malvaceae</taxon>
        <taxon>Malvoideae</taxon>
        <taxon>Gossypium</taxon>
    </lineage>
</organism>
<evidence type="ECO:0000313" key="1">
    <source>
        <dbReference type="EMBL" id="MBA0810504.1"/>
    </source>
</evidence>
<name>A0A7J9HM80_9ROSI</name>
<keyword evidence="2" id="KW-1185">Reference proteome</keyword>